<feature type="non-terminal residue" evidence="2">
    <location>
        <position position="1"/>
    </location>
</feature>
<proteinExistence type="predicted"/>
<feature type="region of interest" description="Disordered" evidence="1">
    <location>
        <begin position="11"/>
        <end position="46"/>
    </location>
</feature>
<evidence type="ECO:0000313" key="2">
    <source>
        <dbReference type="EMBL" id="CAK0847433.1"/>
    </source>
</evidence>
<accession>A0ABN9TN09</accession>
<reference evidence="2" key="1">
    <citation type="submission" date="2023-10" db="EMBL/GenBank/DDBJ databases">
        <authorList>
            <person name="Chen Y."/>
            <person name="Shah S."/>
            <person name="Dougan E. K."/>
            <person name="Thang M."/>
            <person name="Chan C."/>
        </authorList>
    </citation>
    <scope>NUCLEOTIDE SEQUENCE [LARGE SCALE GENOMIC DNA]</scope>
</reference>
<evidence type="ECO:0000313" key="3">
    <source>
        <dbReference type="Proteomes" id="UP001189429"/>
    </source>
</evidence>
<dbReference type="Proteomes" id="UP001189429">
    <property type="component" value="Unassembled WGS sequence"/>
</dbReference>
<gene>
    <name evidence="2" type="ORF">PCOR1329_LOCUS40635</name>
</gene>
<keyword evidence="3" id="KW-1185">Reference proteome</keyword>
<name>A0ABN9TN09_9DINO</name>
<dbReference type="EMBL" id="CAUYUJ010014900">
    <property type="protein sequence ID" value="CAK0847433.1"/>
    <property type="molecule type" value="Genomic_DNA"/>
</dbReference>
<protein>
    <submittedName>
        <fullName evidence="2">Uncharacterized protein</fullName>
    </submittedName>
</protein>
<evidence type="ECO:0000256" key="1">
    <source>
        <dbReference type="SAM" id="MobiDB-lite"/>
    </source>
</evidence>
<feature type="compositionally biased region" description="Polar residues" evidence="1">
    <location>
        <begin position="18"/>
        <end position="34"/>
    </location>
</feature>
<feature type="region of interest" description="Disordered" evidence="1">
    <location>
        <begin position="86"/>
        <end position="109"/>
    </location>
</feature>
<sequence length="131" mass="13468">QTNALIDATLSGAAAASSVRSPQASGSSTSQQAVETGISPDVQGYGTPEIYHKWRIEGARRMPGCSAAAQQVVRCAWPVPGRRPLIGAAGRAPPHTGRGGGSSGAPWEARMPTSIVPLDFLQQDLLSACAC</sequence>
<organism evidence="2 3">
    <name type="scientific">Prorocentrum cordatum</name>
    <dbReference type="NCBI Taxonomy" id="2364126"/>
    <lineage>
        <taxon>Eukaryota</taxon>
        <taxon>Sar</taxon>
        <taxon>Alveolata</taxon>
        <taxon>Dinophyceae</taxon>
        <taxon>Prorocentrales</taxon>
        <taxon>Prorocentraceae</taxon>
        <taxon>Prorocentrum</taxon>
    </lineage>
</organism>
<comment type="caution">
    <text evidence="2">The sequence shown here is derived from an EMBL/GenBank/DDBJ whole genome shotgun (WGS) entry which is preliminary data.</text>
</comment>